<accession>A0A5C9A5H0</accession>
<dbReference type="PANTHER" id="PTHR42760">
    <property type="entry name" value="SHORT-CHAIN DEHYDROGENASES/REDUCTASES FAMILY MEMBER"/>
    <property type="match status" value="1"/>
</dbReference>
<dbReference type="PRINTS" id="PR00081">
    <property type="entry name" value="GDHRDH"/>
</dbReference>
<protein>
    <submittedName>
        <fullName evidence="2">SDR family oxidoreductase</fullName>
    </submittedName>
</protein>
<gene>
    <name evidence="2" type="ORF">FV139_01165</name>
</gene>
<dbReference type="Proteomes" id="UP000321039">
    <property type="component" value="Unassembled WGS sequence"/>
</dbReference>
<comment type="similarity">
    <text evidence="1">Belongs to the short-chain dehydrogenases/reductases (SDR) family.</text>
</comment>
<dbReference type="InterPro" id="IPR036291">
    <property type="entry name" value="NAD(P)-bd_dom_sf"/>
</dbReference>
<comment type="caution">
    <text evidence="2">The sequence shown here is derived from an EMBL/GenBank/DDBJ whole genome shotgun (WGS) entry which is preliminary data.</text>
</comment>
<reference evidence="2 3" key="1">
    <citation type="submission" date="2019-08" db="EMBL/GenBank/DDBJ databases">
        <title>Parahaliea maris sp. nov., isolated from the surface seawater.</title>
        <authorList>
            <person name="Liu Y."/>
        </authorList>
    </citation>
    <scope>NUCLEOTIDE SEQUENCE [LARGE SCALE GENOMIC DNA]</scope>
    <source>
        <strain evidence="2 3">HSLHS9</strain>
    </source>
</reference>
<evidence type="ECO:0000313" key="3">
    <source>
        <dbReference type="Proteomes" id="UP000321039"/>
    </source>
</evidence>
<dbReference type="GO" id="GO:0016616">
    <property type="term" value="F:oxidoreductase activity, acting on the CH-OH group of donors, NAD or NADP as acceptor"/>
    <property type="evidence" value="ECO:0007669"/>
    <property type="project" value="TreeGrafter"/>
</dbReference>
<evidence type="ECO:0000256" key="1">
    <source>
        <dbReference type="ARBA" id="ARBA00006484"/>
    </source>
</evidence>
<evidence type="ECO:0000313" key="2">
    <source>
        <dbReference type="EMBL" id="TXS96143.1"/>
    </source>
</evidence>
<proteinExistence type="inferred from homology"/>
<dbReference type="InterPro" id="IPR002347">
    <property type="entry name" value="SDR_fam"/>
</dbReference>
<keyword evidence="3" id="KW-1185">Reference proteome</keyword>
<dbReference type="FunFam" id="3.40.50.720:FF:000084">
    <property type="entry name" value="Short-chain dehydrogenase reductase"/>
    <property type="match status" value="1"/>
</dbReference>
<dbReference type="Pfam" id="PF13561">
    <property type="entry name" value="adh_short_C2"/>
    <property type="match status" value="1"/>
</dbReference>
<name>A0A5C9A5H0_9GAMM</name>
<sequence>MSWQQSISLVGKVALVTGGGAGIGRAIVSAYSELGADIVIAEIDPEKCNELQASFPNALVQQCDVRDAVEVDALAQAVQHRFGGLNVLVNNVGHHLGVFKELSEFTEDDWDSQHAINLRHMFLVSRAMIPLMKASGNGSIINFSSVEGFRGCPYNVGYTTFKHAVRGFTESLSMELSNYGIRVNNIAPETTDTEQVPLDQVYKPEYREGVGKTIPLGRMGRPEDHAGAAVYLASELSSWVTGTSMLVDGGTLPQGPFHRVPSGRWSNAPMVTDNISYEV</sequence>
<dbReference type="RefSeq" id="WP_148066413.1">
    <property type="nucleotide sequence ID" value="NZ_VRZA01000001.1"/>
</dbReference>
<dbReference type="SUPFAM" id="SSF51735">
    <property type="entry name" value="NAD(P)-binding Rossmann-fold domains"/>
    <property type="match status" value="1"/>
</dbReference>
<dbReference type="PRINTS" id="PR00080">
    <property type="entry name" value="SDRFAMILY"/>
</dbReference>
<dbReference type="Gene3D" id="3.40.50.720">
    <property type="entry name" value="NAD(P)-binding Rossmann-like Domain"/>
    <property type="match status" value="1"/>
</dbReference>
<dbReference type="AlphaFoldDB" id="A0A5C9A5H0"/>
<dbReference type="EMBL" id="VRZA01000001">
    <property type="protein sequence ID" value="TXS96143.1"/>
    <property type="molecule type" value="Genomic_DNA"/>
</dbReference>
<organism evidence="2 3">
    <name type="scientific">Parahaliea maris</name>
    <dbReference type="NCBI Taxonomy" id="2716870"/>
    <lineage>
        <taxon>Bacteria</taxon>
        <taxon>Pseudomonadati</taxon>
        <taxon>Pseudomonadota</taxon>
        <taxon>Gammaproteobacteria</taxon>
        <taxon>Cellvibrionales</taxon>
        <taxon>Halieaceae</taxon>
        <taxon>Parahaliea</taxon>
    </lineage>
</organism>
<dbReference type="CDD" id="cd05233">
    <property type="entry name" value="SDR_c"/>
    <property type="match status" value="1"/>
</dbReference>